<dbReference type="Pfam" id="PF00105">
    <property type="entry name" value="zf-C4"/>
    <property type="match status" value="1"/>
</dbReference>
<dbReference type="InterPro" id="IPR000536">
    <property type="entry name" value="Nucl_hrmn_rcpt_lig-bd"/>
</dbReference>
<keyword evidence="2 10" id="KW-0479">Metal-binding</keyword>
<dbReference type="Proteomes" id="UP001497497">
    <property type="component" value="Unassembled WGS sequence"/>
</dbReference>
<name>A0AAV2IS49_LYMST</name>
<comment type="subcellular location">
    <subcellularLocation>
        <location evidence="10">Nucleus</location>
    </subcellularLocation>
</comment>
<dbReference type="GO" id="GO:0043565">
    <property type="term" value="F:sequence-specific DNA binding"/>
    <property type="evidence" value="ECO:0007669"/>
    <property type="project" value="InterPro"/>
</dbReference>
<dbReference type="Gene3D" id="3.30.50.10">
    <property type="entry name" value="Erythroid Transcription Factor GATA-1, subunit A"/>
    <property type="match status" value="1"/>
</dbReference>
<evidence type="ECO:0000259" key="12">
    <source>
        <dbReference type="PROSITE" id="PS51843"/>
    </source>
</evidence>
<dbReference type="AlphaFoldDB" id="A0AAV2IS49"/>
<evidence type="ECO:0000313" key="13">
    <source>
        <dbReference type="EMBL" id="CAL1548610.1"/>
    </source>
</evidence>
<dbReference type="GO" id="GO:0005634">
    <property type="term" value="C:nucleus"/>
    <property type="evidence" value="ECO:0007669"/>
    <property type="project" value="UniProtKB-SubCell"/>
</dbReference>
<keyword evidence="6 10" id="KW-0238">DNA-binding</keyword>
<dbReference type="CDD" id="cd06916">
    <property type="entry name" value="NR_DBD_like"/>
    <property type="match status" value="1"/>
</dbReference>
<dbReference type="EMBL" id="CAXITT010001473">
    <property type="protein sequence ID" value="CAL1548610.1"/>
    <property type="molecule type" value="Genomic_DNA"/>
</dbReference>
<keyword evidence="7 10" id="KW-0804">Transcription</keyword>
<dbReference type="SUPFAM" id="SSF48508">
    <property type="entry name" value="Nuclear receptor ligand-binding domain"/>
    <property type="match status" value="1"/>
</dbReference>
<evidence type="ECO:0000256" key="2">
    <source>
        <dbReference type="ARBA" id="ARBA00022723"/>
    </source>
</evidence>
<organism evidence="13 14">
    <name type="scientific">Lymnaea stagnalis</name>
    <name type="common">Great pond snail</name>
    <name type="synonym">Helix stagnalis</name>
    <dbReference type="NCBI Taxonomy" id="6523"/>
    <lineage>
        <taxon>Eukaryota</taxon>
        <taxon>Metazoa</taxon>
        <taxon>Spiralia</taxon>
        <taxon>Lophotrochozoa</taxon>
        <taxon>Mollusca</taxon>
        <taxon>Gastropoda</taxon>
        <taxon>Heterobranchia</taxon>
        <taxon>Euthyneura</taxon>
        <taxon>Panpulmonata</taxon>
        <taxon>Hygrophila</taxon>
        <taxon>Lymnaeoidea</taxon>
        <taxon>Lymnaeidae</taxon>
        <taxon>Lymnaea</taxon>
    </lineage>
</organism>
<gene>
    <name evidence="13" type="ORF">GSLYS_00021927001</name>
</gene>
<keyword evidence="8 10" id="KW-0675">Receptor</keyword>
<evidence type="ECO:0000256" key="7">
    <source>
        <dbReference type="ARBA" id="ARBA00023163"/>
    </source>
</evidence>
<dbReference type="InterPro" id="IPR001628">
    <property type="entry name" value="Znf_hrmn_rcpt"/>
</dbReference>
<comment type="caution">
    <text evidence="13">The sequence shown here is derived from an EMBL/GenBank/DDBJ whole genome shotgun (WGS) entry which is preliminary data.</text>
</comment>
<dbReference type="PRINTS" id="PR00398">
    <property type="entry name" value="STRDHORMONER"/>
</dbReference>
<dbReference type="InterPro" id="IPR001723">
    <property type="entry name" value="Nuclear_hrmn_rcpt"/>
</dbReference>
<keyword evidence="9 10" id="KW-0539">Nucleus</keyword>
<keyword evidence="4 10" id="KW-0862">Zinc</keyword>
<dbReference type="InterPro" id="IPR035500">
    <property type="entry name" value="NHR-like_dom_sf"/>
</dbReference>
<dbReference type="SUPFAM" id="SSF57716">
    <property type="entry name" value="Glucocorticoid receptor-like (DNA-binding domain)"/>
    <property type="match status" value="1"/>
</dbReference>
<keyword evidence="3 10" id="KW-0863">Zinc-finger</keyword>
<dbReference type="PANTHER" id="PTHR24082:SF506">
    <property type="entry name" value="NR LBD DOMAIN-CONTAINING PROTEIN"/>
    <property type="match status" value="1"/>
</dbReference>
<evidence type="ECO:0000256" key="4">
    <source>
        <dbReference type="ARBA" id="ARBA00022833"/>
    </source>
</evidence>
<dbReference type="SMART" id="SM00399">
    <property type="entry name" value="ZnF_C4"/>
    <property type="match status" value="1"/>
</dbReference>
<proteinExistence type="inferred from homology"/>
<comment type="similarity">
    <text evidence="1 10">Belongs to the nuclear hormone receptor family.</text>
</comment>
<feature type="domain" description="Nuclear receptor" evidence="11">
    <location>
        <begin position="10"/>
        <end position="85"/>
    </location>
</feature>
<dbReference type="InterPro" id="IPR013088">
    <property type="entry name" value="Znf_NHR/GATA"/>
</dbReference>
<dbReference type="PANTHER" id="PTHR24082">
    <property type="entry name" value="NUCLEAR HORMONE RECEPTOR"/>
    <property type="match status" value="1"/>
</dbReference>
<keyword evidence="14" id="KW-1185">Reference proteome</keyword>
<evidence type="ECO:0000313" key="14">
    <source>
        <dbReference type="Proteomes" id="UP001497497"/>
    </source>
</evidence>
<evidence type="ECO:0000256" key="8">
    <source>
        <dbReference type="ARBA" id="ARBA00023170"/>
    </source>
</evidence>
<dbReference type="GO" id="GO:0008270">
    <property type="term" value="F:zinc ion binding"/>
    <property type="evidence" value="ECO:0007669"/>
    <property type="project" value="UniProtKB-KW"/>
</dbReference>
<dbReference type="PROSITE" id="PS51843">
    <property type="entry name" value="NR_LBD"/>
    <property type="match status" value="1"/>
</dbReference>
<evidence type="ECO:0000256" key="9">
    <source>
        <dbReference type="ARBA" id="ARBA00023242"/>
    </source>
</evidence>
<protein>
    <submittedName>
        <fullName evidence="13">Uncharacterized protein</fullName>
    </submittedName>
</protein>
<dbReference type="Pfam" id="PF00104">
    <property type="entry name" value="Hormone_recep"/>
    <property type="match status" value="1"/>
</dbReference>
<evidence type="ECO:0000259" key="11">
    <source>
        <dbReference type="PROSITE" id="PS51030"/>
    </source>
</evidence>
<dbReference type="Gene3D" id="1.10.565.10">
    <property type="entry name" value="Retinoid X Receptor"/>
    <property type="match status" value="1"/>
</dbReference>
<dbReference type="SMART" id="SM00430">
    <property type="entry name" value="HOLI"/>
    <property type="match status" value="1"/>
</dbReference>
<dbReference type="PROSITE" id="PS51030">
    <property type="entry name" value="NUCLEAR_REC_DBD_2"/>
    <property type="match status" value="1"/>
</dbReference>
<evidence type="ECO:0000256" key="3">
    <source>
        <dbReference type="ARBA" id="ARBA00022771"/>
    </source>
</evidence>
<evidence type="ECO:0000256" key="10">
    <source>
        <dbReference type="RuleBase" id="RU004334"/>
    </source>
</evidence>
<dbReference type="PRINTS" id="PR00047">
    <property type="entry name" value="STROIDFINGER"/>
</dbReference>
<evidence type="ECO:0000256" key="6">
    <source>
        <dbReference type="ARBA" id="ARBA00023125"/>
    </source>
</evidence>
<dbReference type="FunFam" id="3.30.50.10:FF:000030">
    <property type="entry name" value="Nuclear Hormone Receptor family"/>
    <property type="match status" value="1"/>
</dbReference>
<dbReference type="PROSITE" id="PS00031">
    <property type="entry name" value="NUCLEAR_REC_DBD_1"/>
    <property type="match status" value="1"/>
</dbReference>
<dbReference type="InterPro" id="IPR050234">
    <property type="entry name" value="Nuclear_hormone_rcpt_NR1"/>
</dbReference>
<accession>A0AAV2IS49</accession>
<dbReference type="GO" id="GO:0003700">
    <property type="term" value="F:DNA-binding transcription factor activity"/>
    <property type="evidence" value="ECO:0007669"/>
    <property type="project" value="InterPro"/>
</dbReference>
<evidence type="ECO:0000256" key="5">
    <source>
        <dbReference type="ARBA" id="ARBA00023015"/>
    </source>
</evidence>
<feature type="domain" description="NR LBD" evidence="12">
    <location>
        <begin position="171"/>
        <end position="406"/>
    </location>
</feature>
<reference evidence="13 14" key="1">
    <citation type="submission" date="2024-04" db="EMBL/GenBank/DDBJ databases">
        <authorList>
            <consortium name="Genoscope - CEA"/>
            <person name="William W."/>
        </authorList>
    </citation>
    <scope>NUCLEOTIDE SEQUENCE [LARGE SCALE GENOMIC DNA]</scope>
</reference>
<evidence type="ECO:0000256" key="1">
    <source>
        <dbReference type="ARBA" id="ARBA00005993"/>
    </source>
</evidence>
<sequence>MEAETCMTLLPPCRICGDTSSGFHYGVNTCEACKGFFRRALKRETCYTCPHNKNCDVTGNNRNVCGYCRYQKCIKEGMSKKAIKTGRYTHEKRTQNILEVKRIQETQSKKKKVKLRNEPYGNVEKSLCSDGGVVQTGPNGEDLNEVIRMLVETHDKTILVTTRISAGYIEERTRLHSDLLKLKQDMFGKLKTLPPDQYEEILRSTGIDIDNRRVLSLSHCAHVERWVKNWVKFAKTIPGFTGLNMDDQTSLLINSRTEFWLLGAYQGYNPKLDTTMMPNGTCYHKEELKMLYTEEYIELIFHISSILQKSNLLPEEIVILKTICLTYTDRCPLNDRQAVEKIQNLMLVCLEHLIRKNHPPDRWAALMGCSFHMLTIVREIGHAYVMHVGQNGLRKIHMYKENIIRDIMQCGAISAQKLEDLL</sequence>
<keyword evidence="5 10" id="KW-0805">Transcription regulation</keyword>